<keyword evidence="2" id="KW-1185">Reference proteome</keyword>
<comment type="caution">
    <text evidence="1">The sequence shown here is derived from an EMBL/GenBank/DDBJ whole genome shotgun (WGS) entry which is preliminary data.</text>
</comment>
<name>A0A3M7QH03_BRAPC</name>
<dbReference type="Proteomes" id="UP000276133">
    <property type="component" value="Unassembled WGS sequence"/>
</dbReference>
<protein>
    <submittedName>
        <fullName evidence="1">Uncharacterized protein</fullName>
    </submittedName>
</protein>
<evidence type="ECO:0000313" key="2">
    <source>
        <dbReference type="Proteomes" id="UP000276133"/>
    </source>
</evidence>
<organism evidence="1 2">
    <name type="scientific">Brachionus plicatilis</name>
    <name type="common">Marine rotifer</name>
    <name type="synonym">Brachionus muelleri</name>
    <dbReference type="NCBI Taxonomy" id="10195"/>
    <lineage>
        <taxon>Eukaryota</taxon>
        <taxon>Metazoa</taxon>
        <taxon>Spiralia</taxon>
        <taxon>Gnathifera</taxon>
        <taxon>Rotifera</taxon>
        <taxon>Eurotatoria</taxon>
        <taxon>Monogononta</taxon>
        <taxon>Pseudotrocha</taxon>
        <taxon>Ploima</taxon>
        <taxon>Brachionidae</taxon>
        <taxon>Brachionus</taxon>
    </lineage>
</organism>
<accession>A0A3M7QH03</accession>
<evidence type="ECO:0000313" key="1">
    <source>
        <dbReference type="EMBL" id="RNA10245.1"/>
    </source>
</evidence>
<dbReference type="OrthoDB" id="10391856at2759"/>
<reference evidence="1 2" key="1">
    <citation type="journal article" date="2018" name="Sci. Rep.">
        <title>Genomic signatures of local adaptation to the degree of environmental predictability in rotifers.</title>
        <authorList>
            <person name="Franch-Gras L."/>
            <person name="Hahn C."/>
            <person name="Garcia-Roger E.M."/>
            <person name="Carmona M.J."/>
            <person name="Serra M."/>
            <person name="Gomez A."/>
        </authorList>
    </citation>
    <scope>NUCLEOTIDE SEQUENCE [LARGE SCALE GENOMIC DNA]</scope>
    <source>
        <strain evidence="1">HYR1</strain>
    </source>
</reference>
<gene>
    <name evidence="1" type="ORF">BpHYR1_032765</name>
</gene>
<sequence>MSSKINFIQKAKSKLCIRPFKICGKAEFSINESTLIETSKDIKEKNTLPLNEKTLDSFKTTIIASSLDNERDLSQANETINISKFPFLVCSPEQCRTKRDDFSAVNNSPHQLDQSNESFKENFTQMWVESFGFNSNDFQSANSNFFQQTIEQSQIQLKPEILSHEPIFV</sequence>
<dbReference type="AlphaFoldDB" id="A0A3M7QH03"/>
<dbReference type="EMBL" id="REGN01006254">
    <property type="protein sequence ID" value="RNA10245.1"/>
    <property type="molecule type" value="Genomic_DNA"/>
</dbReference>
<proteinExistence type="predicted"/>